<evidence type="ECO:0000313" key="1">
    <source>
        <dbReference type="EMBL" id="BAN35495.1"/>
    </source>
</evidence>
<dbReference type="InterPro" id="IPR020051">
    <property type="entry name" value="SagB-type_dehydrogenase"/>
</dbReference>
<dbReference type="HOGENOM" id="CLU_016148_0_0_4"/>
<reference evidence="1 2" key="1">
    <citation type="journal article" date="2012" name="Appl. Environ. Microbiol.">
        <title>Draft genome sequence of a psychrotolerant sulfur-oxidizing bacterium, Sulfuricella denitrificans skB26, and proteomic insights into cold adaptation.</title>
        <authorList>
            <person name="Watanabe T."/>
            <person name="Kojima H."/>
            <person name="Fukui M."/>
        </authorList>
    </citation>
    <scope>NUCLEOTIDE SEQUENCE [LARGE SCALE GENOMIC DNA]</scope>
    <source>
        <strain evidence="2">skB26</strain>
    </source>
</reference>
<keyword evidence="2" id="KW-1185">Reference proteome</keyword>
<sequence length="529" mass="58995">MLAYHQRSKHQFQRYAAGPDGMDWNSQPDPFRTYAGSPRLELPLLDASAGPGYAELYQQPSIAPQPLDLNSLAALLQLSFGISAWKQYDETRWALRCNPSSGNLHPTEAYVVAQGCFGLVDGVHHYVSRDHLLEQRCRFADVERVLPTNVFLLGLTSIHWREAWKYGERAFRYCQHDVGHAIAAVRYAAAALGWTVKLLDSWSDVEIGRVLGTDRSEDNVQAEREHPDILLQVSPLTGTEAVKPEKLLRASGAGGWLGQANTLSVYHMHDWPAIDEVAAACTKPETQESTWQASKLPEPLNSSCILSAIEIIQQRRSAQSFDGIGSIPINVFFRMLDMTLPRPGIPPWDEISWAPRIDLVLFVHRVDGLEPGLYLFLRNAERGDTLRTLFSKEFEWKRVDGCPAHLPLFRLVAADMRDAARALSCHQEIAADGAFSLGMLAEHEASLALGPWVYRQLFWEAGMLGQVLYLEAEAAGVRGTGIGCFFDDGVHEALGLQGNRMQSLYHFTIGVPLTDTRLQTLPAYGHLKR</sequence>
<gene>
    <name evidence="1" type="ORF">SCD_n01674</name>
</gene>
<dbReference type="Gene3D" id="3.40.109.10">
    <property type="entry name" value="NADH Oxidase"/>
    <property type="match status" value="2"/>
</dbReference>
<organism evidence="1 2">
    <name type="scientific">Sulfuricella denitrificans (strain DSM 22764 / NBRC 105220 / skB26)</name>
    <dbReference type="NCBI Taxonomy" id="1163617"/>
    <lineage>
        <taxon>Bacteria</taxon>
        <taxon>Pseudomonadati</taxon>
        <taxon>Pseudomonadota</taxon>
        <taxon>Betaproteobacteria</taxon>
        <taxon>Nitrosomonadales</taxon>
        <taxon>Sulfuricellaceae</taxon>
        <taxon>Sulfuricella</taxon>
    </lineage>
</organism>
<accession>S6AAA0</accession>
<name>S6AAA0_SULDS</name>
<dbReference type="InterPro" id="IPR000415">
    <property type="entry name" value="Nitroreductase-like"/>
</dbReference>
<dbReference type="CDD" id="cd02142">
    <property type="entry name" value="McbC_SagB-like_oxidoreductase"/>
    <property type="match status" value="1"/>
</dbReference>
<proteinExistence type="predicted"/>
<dbReference type="eggNOG" id="COG0778">
    <property type="taxonomic scope" value="Bacteria"/>
</dbReference>
<dbReference type="STRING" id="1163617.SCD_n01674"/>
<dbReference type="PANTHER" id="PTHR42741">
    <property type="entry name" value="NITROREDUCTASE FAMILY PROTEIN"/>
    <property type="match status" value="1"/>
</dbReference>
<dbReference type="SUPFAM" id="SSF55469">
    <property type="entry name" value="FMN-dependent nitroreductase-like"/>
    <property type="match status" value="2"/>
</dbReference>
<protein>
    <recommendedName>
        <fullName evidence="3">Nitroreductase domain-containing protein</fullName>
    </recommendedName>
</protein>
<dbReference type="NCBIfam" id="TIGR03605">
    <property type="entry name" value="antibiot_sagB"/>
    <property type="match status" value="1"/>
</dbReference>
<dbReference type="Proteomes" id="UP000015559">
    <property type="component" value="Chromosome"/>
</dbReference>
<evidence type="ECO:0008006" key="3">
    <source>
        <dbReference type="Google" id="ProtNLM"/>
    </source>
</evidence>
<dbReference type="EMBL" id="AP013066">
    <property type="protein sequence ID" value="BAN35495.1"/>
    <property type="molecule type" value="Genomic_DNA"/>
</dbReference>
<evidence type="ECO:0000313" key="2">
    <source>
        <dbReference type="Proteomes" id="UP000015559"/>
    </source>
</evidence>
<dbReference type="AlphaFoldDB" id="S6AAA0"/>
<dbReference type="GO" id="GO:0016491">
    <property type="term" value="F:oxidoreductase activity"/>
    <property type="evidence" value="ECO:0007669"/>
    <property type="project" value="InterPro"/>
</dbReference>
<dbReference type="PANTHER" id="PTHR42741:SF3">
    <property type="entry name" value="NITROREDUCTASE FAMILY PROTEIN"/>
    <property type="match status" value="1"/>
</dbReference>
<dbReference type="KEGG" id="sdr:SCD_n01674"/>